<dbReference type="InterPro" id="IPR046373">
    <property type="entry name" value="Acyl-CoA_Oxase/DH_mid-dom_sf"/>
</dbReference>
<dbReference type="Pfam" id="PF08028">
    <property type="entry name" value="Acyl-CoA_dh_2"/>
    <property type="match status" value="1"/>
</dbReference>
<dbReference type="Gene3D" id="1.10.540.10">
    <property type="entry name" value="Acyl-CoA dehydrogenase/oxidase, N-terminal domain"/>
    <property type="match status" value="1"/>
</dbReference>
<keyword evidence="1" id="KW-0560">Oxidoreductase</keyword>
<dbReference type="InterPro" id="IPR037069">
    <property type="entry name" value="AcylCoA_DH/ox_N_sf"/>
</dbReference>
<protein>
    <submittedName>
        <fullName evidence="3">Oxidoreductase</fullName>
    </submittedName>
</protein>
<dbReference type="PANTHER" id="PTHR48083">
    <property type="entry name" value="MEDIUM-CHAIN SPECIFIC ACYL-COA DEHYDROGENASE, MITOCHONDRIAL-RELATED"/>
    <property type="match status" value="1"/>
</dbReference>
<dbReference type="EMBL" id="CP106793">
    <property type="protein sequence ID" value="UXY19875.1"/>
    <property type="molecule type" value="Genomic_DNA"/>
</dbReference>
<dbReference type="PANTHER" id="PTHR48083:SF19">
    <property type="entry name" value="FLAVIN-DEPENDENT MONOOXYGENASE, OXYGENASE SUBUNIT HSAA"/>
    <property type="match status" value="1"/>
</dbReference>
<evidence type="ECO:0000313" key="4">
    <source>
        <dbReference type="Proteomes" id="UP001061298"/>
    </source>
</evidence>
<dbReference type="InterPro" id="IPR050741">
    <property type="entry name" value="Acyl-CoA_dehydrogenase"/>
</dbReference>
<dbReference type="RefSeq" id="WP_263229993.1">
    <property type="nucleotide sequence ID" value="NZ_CP106793.1"/>
</dbReference>
<dbReference type="InterPro" id="IPR009100">
    <property type="entry name" value="AcylCoA_DH/oxidase_NM_dom_sf"/>
</dbReference>
<sequence length="390" mass="40363">MTELTDLIAADTRRRGLLAPAPAAAVASLGAADAEQERHISARTARALTEAGFARHFVPRTWGGGEGGFAELFDATVEVAGSCASAGWCGVLWAGHGRFAAFLPEEGQRDLWGRTPDVRISAAVIPPAGSAEPEADGWRVGGRWRFASGVDHADWVLVAAPERQADADAGGCARALVFAVPRAEVEVIDSWNSVGLRGTGSHEIALDGVFVPRRRSFEMAAMMSGDATPGRPVPYAAPAQLVGGVLLVAVALGAARRALRLWSELVLGKAASGAASAAVPVWEAFARSSAELDAAGLLLREVARRADVDPRAEGAVAHGQRDAAVGAELVVAAVDRLFRTGGSHGSDATGDFQRAWRDVHTATGHAALRLGPAAEAYARVGTAALAAEGR</sequence>
<evidence type="ECO:0000259" key="2">
    <source>
        <dbReference type="Pfam" id="PF08028"/>
    </source>
</evidence>
<dbReference type="Gene3D" id="2.40.110.10">
    <property type="entry name" value="Butyryl-CoA Dehydrogenase, subunit A, domain 2"/>
    <property type="match status" value="1"/>
</dbReference>
<dbReference type="InterPro" id="IPR036250">
    <property type="entry name" value="AcylCo_DH-like_C"/>
</dbReference>
<proteinExistence type="predicted"/>
<name>A0ABY6DZV1_9ACTN</name>
<dbReference type="SUPFAM" id="SSF47203">
    <property type="entry name" value="Acyl-CoA dehydrogenase C-terminal domain-like"/>
    <property type="match status" value="1"/>
</dbReference>
<gene>
    <name evidence="3" type="ORF">N8I84_14920</name>
</gene>
<accession>A0ABY6DZV1</accession>
<dbReference type="SUPFAM" id="SSF56645">
    <property type="entry name" value="Acyl-CoA dehydrogenase NM domain-like"/>
    <property type="match status" value="1"/>
</dbReference>
<feature type="domain" description="Acyl-CoA dehydrogenase C-terminal" evidence="2">
    <location>
        <begin position="247"/>
        <end position="368"/>
    </location>
</feature>
<dbReference type="Proteomes" id="UP001061298">
    <property type="component" value="Chromosome"/>
</dbReference>
<dbReference type="InterPro" id="IPR013107">
    <property type="entry name" value="Acyl-CoA_DH_C"/>
</dbReference>
<dbReference type="PIRSF" id="PIRSF016578">
    <property type="entry name" value="HsaA"/>
    <property type="match status" value="1"/>
</dbReference>
<keyword evidence="4" id="KW-1185">Reference proteome</keyword>
<dbReference type="Gene3D" id="1.20.140.10">
    <property type="entry name" value="Butyryl-CoA Dehydrogenase, subunit A, domain 3"/>
    <property type="match status" value="1"/>
</dbReference>
<evidence type="ECO:0000256" key="1">
    <source>
        <dbReference type="ARBA" id="ARBA00023002"/>
    </source>
</evidence>
<organism evidence="3 4">
    <name type="scientific">Streptomyces cynarae</name>
    <dbReference type="NCBI Taxonomy" id="2981134"/>
    <lineage>
        <taxon>Bacteria</taxon>
        <taxon>Bacillati</taxon>
        <taxon>Actinomycetota</taxon>
        <taxon>Actinomycetes</taxon>
        <taxon>Kitasatosporales</taxon>
        <taxon>Streptomycetaceae</taxon>
        <taxon>Streptomyces</taxon>
    </lineage>
</organism>
<reference evidence="3" key="1">
    <citation type="submission" date="2022-10" db="EMBL/GenBank/DDBJ databases">
        <authorList>
            <person name="Mo P."/>
        </authorList>
    </citation>
    <scope>NUCLEOTIDE SEQUENCE</scope>
    <source>
        <strain evidence="3">HUAS 13-4</strain>
    </source>
</reference>
<evidence type="ECO:0000313" key="3">
    <source>
        <dbReference type="EMBL" id="UXY19875.1"/>
    </source>
</evidence>